<gene>
    <name evidence="1" type="ORF">OPV22_025792</name>
</gene>
<proteinExistence type="predicted"/>
<dbReference type="AlphaFoldDB" id="A0AAV8Q4Q5"/>
<keyword evidence="2" id="KW-1185">Reference proteome</keyword>
<dbReference type="Proteomes" id="UP001222027">
    <property type="component" value="Unassembled WGS sequence"/>
</dbReference>
<accession>A0AAV8Q4Q5</accession>
<reference evidence="1 2" key="1">
    <citation type="submission" date="2022-12" db="EMBL/GenBank/DDBJ databases">
        <title>Chromosome-scale assembly of the Ensete ventricosum genome.</title>
        <authorList>
            <person name="Dussert Y."/>
            <person name="Stocks J."/>
            <person name="Wendawek A."/>
            <person name="Woldeyes F."/>
            <person name="Nichols R.A."/>
            <person name="Borrell J.S."/>
        </authorList>
    </citation>
    <scope>NUCLEOTIDE SEQUENCE [LARGE SCALE GENOMIC DNA]</scope>
    <source>
        <strain evidence="2">cv. Maze</strain>
        <tissue evidence="1">Seeds</tissue>
    </source>
</reference>
<evidence type="ECO:0008006" key="3">
    <source>
        <dbReference type="Google" id="ProtNLM"/>
    </source>
</evidence>
<sequence>MAAAHSSSLNMASAITSCDKTRSPSLLRLSSGCADVLLVARGLASATPATAESLPVSRCTTDLKLAESVSTNCVSMTVTFTLAAGARLHDILQGLRSR</sequence>
<comment type="caution">
    <text evidence="1">The sequence shown here is derived from an EMBL/GenBank/DDBJ whole genome shotgun (WGS) entry which is preliminary data.</text>
</comment>
<protein>
    <recommendedName>
        <fullName evidence="3">VAN3-binding protein-like auxin canalisation domain-containing protein</fullName>
    </recommendedName>
</protein>
<organism evidence="1 2">
    <name type="scientific">Ensete ventricosum</name>
    <name type="common">Abyssinian banana</name>
    <name type="synonym">Musa ensete</name>
    <dbReference type="NCBI Taxonomy" id="4639"/>
    <lineage>
        <taxon>Eukaryota</taxon>
        <taxon>Viridiplantae</taxon>
        <taxon>Streptophyta</taxon>
        <taxon>Embryophyta</taxon>
        <taxon>Tracheophyta</taxon>
        <taxon>Spermatophyta</taxon>
        <taxon>Magnoliopsida</taxon>
        <taxon>Liliopsida</taxon>
        <taxon>Zingiberales</taxon>
        <taxon>Musaceae</taxon>
        <taxon>Ensete</taxon>
    </lineage>
</organism>
<name>A0AAV8Q4Q5_ENSVE</name>
<evidence type="ECO:0000313" key="2">
    <source>
        <dbReference type="Proteomes" id="UP001222027"/>
    </source>
</evidence>
<dbReference type="EMBL" id="JAQQAF010000007">
    <property type="protein sequence ID" value="KAJ8471449.1"/>
    <property type="molecule type" value="Genomic_DNA"/>
</dbReference>
<evidence type="ECO:0000313" key="1">
    <source>
        <dbReference type="EMBL" id="KAJ8471449.1"/>
    </source>
</evidence>